<keyword evidence="2 7" id="KW-0813">Transport</keyword>
<keyword evidence="7" id="KW-0997">Cell inner membrane</keyword>
<evidence type="ECO:0000256" key="3">
    <source>
        <dbReference type="ARBA" id="ARBA00022475"/>
    </source>
</evidence>
<keyword evidence="3" id="KW-1003">Cell membrane</keyword>
<evidence type="ECO:0000313" key="9">
    <source>
        <dbReference type="EMBL" id="MDA4845150.1"/>
    </source>
</evidence>
<comment type="subunit">
    <text evidence="7">The complex comprises the extracytoplasmic solute receptor protein and the two transmembrane proteins.</text>
</comment>
<evidence type="ECO:0000256" key="1">
    <source>
        <dbReference type="ARBA" id="ARBA00004651"/>
    </source>
</evidence>
<protein>
    <recommendedName>
        <fullName evidence="7">TRAP transporter small permease protein</fullName>
    </recommendedName>
</protein>
<proteinExistence type="inferred from homology"/>
<comment type="similarity">
    <text evidence="7">Belongs to the TRAP transporter small permease family.</text>
</comment>
<evidence type="ECO:0000256" key="7">
    <source>
        <dbReference type="RuleBase" id="RU369079"/>
    </source>
</evidence>
<feature type="transmembrane region" description="Helical" evidence="7">
    <location>
        <begin position="82"/>
        <end position="103"/>
    </location>
</feature>
<feature type="transmembrane region" description="Helical" evidence="7">
    <location>
        <begin position="123"/>
        <end position="146"/>
    </location>
</feature>
<dbReference type="EMBL" id="JAPJZH010000003">
    <property type="protein sequence ID" value="MDA4845150.1"/>
    <property type="molecule type" value="Genomic_DNA"/>
</dbReference>
<sequence>MKILRLLMQTEAIVAALAYAATTLLLLADVFSREFLSRSLWGAQQSAILLSILAGMIGLTLATGRQAHFRPEFADGILAFSWVDRLGDLISAILFAGFAYFAVEFVVESRNFSDRVPVINLTLWPVQIVVPYAMASSAIKHFVFALNPAAKEQLGRT</sequence>
<dbReference type="InterPro" id="IPR055348">
    <property type="entry name" value="DctQ"/>
</dbReference>
<dbReference type="Pfam" id="PF04290">
    <property type="entry name" value="DctQ"/>
    <property type="match status" value="1"/>
</dbReference>
<keyword evidence="10" id="KW-1185">Reference proteome</keyword>
<name>A0ABT4VKB7_9HYPH</name>
<dbReference type="RefSeq" id="WP_271088718.1">
    <property type="nucleotide sequence ID" value="NZ_JAPJZH010000003.1"/>
</dbReference>
<keyword evidence="4 7" id="KW-0812">Transmembrane</keyword>
<feature type="domain" description="Tripartite ATP-independent periplasmic transporters DctQ component" evidence="8">
    <location>
        <begin position="23"/>
        <end position="144"/>
    </location>
</feature>
<evidence type="ECO:0000256" key="4">
    <source>
        <dbReference type="ARBA" id="ARBA00022692"/>
    </source>
</evidence>
<evidence type="ECO:0000313" key="10">
    <source>
        <dbReference type="Proteomes" id="UP001148313"/>
    </source>
</evidence>
<reference evidence="9" key="1">
    <citation type="submission" date="2022-11" db="EMBL/GenBank/DDBJ databases">
        <title>Hoeflea poritis sp. nov., isolated from scleractinian coral Porites lutea.</title>
        <authorList>
            <person name="Zhang G."/>
            <person name="Wei Q."/>
            <person name="Cai L."/>
        </authorList>
    </citation>
    <scope>NUCLEOTIDE SEQUENCE</scope>
    <source>
        <strain evidence="9">E7-10</strain>
    </source>
</reference>
<comment type="function">
    <text evidence="7">Part of the tripartite ATP-independent periplasmic (TRAP) transport system.</text>
</comment>
<evidence type="ECO:0000256" key="5">
    <source>
        <dbReference type="ARBA" id="ARBA00022989"/>
    </source>
</evidence>
<organism evidence="9 10">
    <name type="scientific">Hoeflea poritis</name>
    <dbReference type="NCBI Taxonomy" id="2993659"/>
    <lineage>
        <taxon>Bacteria</taxon>
        <taxon>Pseudomonadati</taxon>
        <taxon>Pseudomonadota</taxon>
        <taxon>Alphaproteobacteria</taxon>
        <taxon>Hyphomicrobiales</taxon>
        <taxon>Rhizobiaceae</taxon>
        <taxon>Hoeflea</taxon>
    </lineage>
</organism>
<feature type="transmembrane region" description="Helical" evidence="7">
    <location>
        <begin position="42"/>
        <end position="62"/>
    </location>
</feature>
<accession>A0ABT4VKB7</accession>
<keyword evidence="5 7" id="KW-1133">Transmembrane helix</keyword>
<gene>
    <name evidence="9" type="ORF">OOZ53_07290</name>
</gene>
<evidence type="ECO:0000256" key="6">
    <source>
        <dbReference type="ARBA" id="ARBA00023136"/>
    </source>
</evidence>
<comment type="caution">
    <text evidence="7">Lacks conserved residue(s) required for the propagation of feature annotation.</text>
</comment>
<evidence type="ECO:0000259" key="8">
    <source>
        <dbReference type="Pfam" id="PF04290"/>
    </source>
</evidence>
<comment type="subcellular location">
    <subcellularLocation>
        <location evidence="7">Cell inner membrane</location>
        <topology evidence="7">Multi-pass membrane protein</topology>
    </subcellularLocation>
    <subcellularLocation>
        <location evidence="1">Cell membrane</location>
        <topology evidence="1">Multi-pass membrane protein</topology>
    </subcellularLocation>
</comment>
<dbReference type="Proteomes" id="UP001148313">
    <property type="component" value="Unassembled WGS sequence"/>
</dbReference>
<evidence type="ECO:0000256" key="2">
    <source>
        <dbReference type="ARBA" id="ARBA00022448"/>
    </source>
</evidence>
<keyword evidence="6 7" id="KW-0472">Membrane</keyword>
<comment type="caution">
    <text evidence="9">The sequence shown here is derived from an EMBL/GenBank/DDBJ whole genome shotgun (WGS) entry which is preliminary data.</text>
</comment>